<dbReference type="Pfam" id="PF00001">
    <property type="entry name" value="7tm_1"/>
    <property type="match status" value="1"/>
</dbReference>
<dbReference type="GO" id="GO:0004984">
    <property type="term" value="F:olfactory receptor activity"/>
    <property type="evidence" value="ECO:0007669"/>
    <property type="project" value="TreeGrafter"/>
</dbReference>
<dbReference type="GO" id="GO:0004930">
    <property type="term" value="F:G protein-coupled receptor activity"/>
    <property type="evidence" value="ECO:0007669"/>
    <property type="project" value="InterPro"/>
</dbReference>
<evidence type="ECO:0000259" key="7">
    <source>
        <dbReference type="PROSITE" id="PS50262"/>
    </source>
</evidence>
<reference evidence="8 9" key="1">
    <citation type="journal article" date="2021" name="G3 (Bethesda)">
        <title>Improved contiguity of the threespine stickleback genome using long-read sequencing.</title>
        <authorList>
            <person name="Nath S."/>
            <person name="Shaw D.E."/>
            <person name="White M.A."/>
        </authorList>
    </citation>
    <scope>NUCLEOTIDE SEQUENCE [LARGE SCALE GENOMIC DNA]</scope>
    <source>
        <strain evidence="8 9">Lake Benthic</strain>
    </source>
</reference>
<sequence>MRRGNKYLSVCVSVSARVSLCVRADGECVSESAVDRIESVSSETALGEDREGRLVPSSSSRGRNAVWGMMSANNSTSASPVSDYTCVRFYVSTVSFSVLLLFNVVINWTIVRVEQLRSHARFVLVFHLLVSALVYLGTSSVFDYQLFAGARPARPACLAMVVVLISSACNLLLTLTAMALDRYCAVCHPMRYTSAATRRCSWPWLLGALTWLVALGIPLVLLLQPEPRAAGSGYDGVCGREQLRKGQLQKVVFIGVCTLLILYSYVRILVEGRRLGVVNRRNRAGCRTIALHGSQLAVYILPNFVNFVLTVLIDRGLIRSQTKELSAVVVFAFFSLAQCVAPVVYGLRKEELLEQLSHRFPCCSRYFKRVLGWTVRASSTRARHTTSLNFPPQGADTHSTDNHLPGDLASPRRGGNEANVWSGVPHVTWTHVPALWTARPMGREHLDELKPSSTRGLKKGLFPNPRPDVAFIEIPPRDTNTRVRL</sequence>
<keyword evidence="9" id="KW-1185">Reference proteome</keyword>
<keyword evidence="2 6" id="KW-0812">Transmembrane</keyword>
<dbReference type="GeneTree" id="ENSGT01020000230586"/>
<dbReference type="PROSITE" id="PS50262">
    <property type="entry name" value="G_PROTEIN_RECEP_F1_2"/>
    <property type="match status" value="1"/>
</dbReference>
<dbReference type="Proteomes" id="UP000007635">
    <property type="component" value="Chromosome VII"/>
</dbReference>
<dbReference type="GO" id="GO:0005549">
    <property type="term" value="F:odorant binding"/>
    <property type="evidence" value="ECO:0007669"/>
    <property type="project" value="TreeGrafter"/>
</dbReference>
<dbReference type="GO" id="GO:0016020">
    <property type="term" value="C:membrane"/>
    <property type="evidence" value="ECO:0007669"/>
    <property type="project" value="UniProtKB-SubCell"/>
</dbReference>
<dbReference type="Ensembl" id="ENSGACT00000080475.1">
    <property type="protein sequence ID" value="ENSGACP00000061700.1"/>
    <property type="gene ID" value="ENSGACG00000031802.1"/>
</dbReference>
<feature type="transmembrane region" description="Helical" evidence="6">
    <location>
        <begin position="201"/>
        <end position="223"/>
    </location>
</feature>
<dbReference type="SUPFAM" id="SSF81321">
    <property type="entry name" value="Family A G protein-coupled receptor-like"/>
    <property type="match status" value="1"/>
</dbReference>
<keyword evidence="3 6" id="KW-1133">Transmembrane helix</keyword>
<dbReference type="InterPro" id="IPR017452">
    <property type="entry name" value="GPCR_Rhodpsn_7TM"/>
</dbReference>
<evidence type="ECO:0000256" key="4">
    <source>
        <dbReference type="ARBA" id="ARBA00023136"/>
    </source>
</evidence>
<dbReference type="CDD" id="cd00637">
    <property type="entry name" value="7tm_classA_rhodopsin-like"/>
    <property type="match status" value="1"/>
</dbReference>
<feature type="transmembrane region" description="Helical" evidence="6">
    <location>
        <begin position="291"/>
        <end position="313"/>
    </location>
</feature>
<evidence type="ECO:0000256" key="6">
    <source>
        <dbReference type="SAM" id="Phobius"/>
    </source>
</evidence>
<name>A0AAQ4RFE2_GASAC</name>
<evidence type="ECO:0000256" key="2">
    <source>
        <dbReference type="ARBA" id="ARBA00022692"/>
    </source>
</evidence>
<evidence type="ECO:0000313" key="8">
    <source>
        <dbReference type="Ensembl" id="ENSGACP00000061700.1"/>
    </source>
</evidence>
<proteinExistence type="predicted"/>
<evidence type="ECO:0000256" key="5">
    <source>
        <dbReference type="SAM" id="MobiDB-lite"/>
    </source>
</evidence>
<feature type="transmembrane region" description="Helical" evidence="6">
    <location>
        <begin position="325"/>
        <end position="347"/>
    </location>
</feature>
<dbReference type="InterPro" id="IPR000276">
    <property type="entry name" value="GPCR_Rhodpsn"/>
</dbReference>
<dbReference type="PANTHER" id="PTHR26451">
    <property type="entry name" value="G_PROTEIN_RECEP_F1_2 DOMAIN-CONTAINING PROTEIN"/>
    <property type="match status" value="1"/>
</dbReference>
<evidence type="ECO:0000256" key="3">
    <source>
        <dbReference type="ARBA" id="ARBA00022989"/>
    </source>
</evidence>
<reference evidence="8" key="3">
    <citation type="submission" date="2025-09" db="UniProtKB">
        <authorList>
            <consortium name="Ensembl"/>
        </authorList>
    </citation>
    <scope>IDENTIFICATION</scope>
</reference>
<feature type="region of interest" description="Disordered" evidence="5">
    <location>
        <begin position="384"/>
        <end position="417"/>
    </location>
</feature>
<feature type="domain" description="G-protein coupled receptors family 1 profile" evidence="7">
    <location>
        <begin position="102"/>
        <end position="345"/>
    </location>
</feature>
<feature type="transmembrane region" description="Helical" evidence="6">
    <location>
        <begin position="89"/>
        <end position="110"/>
    </location>
</feature>
<protein>
    <recommendedName>
        <fullName evidence="7">G-protein coupled receptors family 1 profile domain-containing protein</fullName>
    </recommendedName>
</protein>
<keyword evidence="4 6" id="KW-0472">Membrane</keyword>
<feature type="transmembrane region" description="Helical" evidence="6">
    <location>
        <begin position="251"/>
        <end position="270"/>
    </location>
</feature>
<dbReference type="AlphaFoldDB" id="A0AAQ4RFE2"/>
<reference evidence="8" key="2">
    <citation type="submission" date="2025-08" db="UniProtKB">
        <authorList>
            <consortium name="Ensembl"/>
        </authorList>
    </citation>
    <scope>IDENTIFICATION</scope>
</reference>
<dbReference type="InterPro" id="IPR052921">
    <property type="entry name" value="GPCR1_Superfamily_Member"/>
</dbReference>
<dbReference type="Gene3D" id="1.20.1070.10">
    <property type="entry name" value="Rhodopsin 7-helix transmembrane proteins"/>
    <property type="match status" value="1"/>
</dbReference>
<evidence type="ECO:0000313" key="9">
    <source>
        <dbReference type="Proteomes" id="UP000007635"/>
    </source>
</evidence>
<organism evidence="8 9">
    <name type="scientific">Gasterosteus aculeatus aculeatus</name>
    <name type="common">three-spined stickleback</name>
    <dbReference type="NCBI Taxonomy" id="481459"/>
    <lineage>
        <taxon>Eukaryota</taxon>
        <taxon>Metazoa</taxon>
        <taxon>Chordata</taxon>
        <taxon>Craniata</taxon>
        <taxon>Vertebrata</taxon>
        <taxon>Euteleostomi</taxon>
        <taxon>Actinopterygii</taxon>
        <taxon>Neopterygii</taxon>
        <taxon>Teleostei</taxon>
        <taxon>Neoteleostei</taxon>
        <taxon>Acanthomorphata</taxon>
        <taxon>Eupercaria</taxon>
        <taxon>Perciformes</taxon>
        <taxon>Cottioidei</taxon>
        <taxon>Gasterosteales</taxon>
        <taxon>Gasterosteidae</taxon>
        <taxon>Gasterosteus</taxon>
    </lineage>
</organism>
<dbReference type="PANTHER" id="PTHR26451:SF882">
    <property type="entry name" value="OLFACTORY RECEPTOR 11A1-LIKE ISOFORM X1"/>
    <property type="match status" value="1"/>
</dbReference>
<comment type="subcellular location">
    <subcellularLocation>
        <location evidence="1">Membrane</location>
    </subcellularLocation>
</comment>
<accession>A0AAQ4RFE2</accession>
<feature type="transmembrane region" description="Helical" evidence="6">
    <location>
        <begin position="122"/>
        <end position="138"/>
    </location>
</feature>
<evidence type="ECO:0000256" key="1">
    <source>
        <dbReference type="ARBA" id="ARBA00004370"/>
    </source>
</evidence>
<feature type="transmembrane region" description="Helical" evidence="6">
    <location>
        <begin position="158"/>
        <end position="180"/>
    </location>
</feature>